<gene>
    <name evidence="2" type="ORF">LCGC14_0534620</name>
</gene>
<reference evidence="2" key="1">
    <citation type="journal article" date="2015" name="Nature">
        <title>Complex archaea that bridge the gap between prokaryotes and eukaryotes.</title>
        <authorList>
            <person name="Spang A."/>
            <person name="Saw J.H."/>
            <person name="Jorgensen S.L."/>
            <person name="Zaremba-Niedzwiedzka K."/>
            <person name="Martijn J."/>
            <person name="Lind A.E."/>
            <person name="van Eijk R."/>
            <person name="Schleper C."/>
            <person name="Guy L."/>
            <person name="Ettema T.J."/>
        </authorList>
    </citation>
    <scope>NUCLEOTIDE SEQUENCE</scope>
</reference>
<organism evidence="2">
    <name type="scientific">marine sediment metagenome</name>
    <dbReference type="NCBI Taxonomy" id="412755"/>
    <lineage>
        <taxon>unclassified sequences</taxon>
        <taxon>metagenomes</taxon>
        <taxon>ecological metagenomes</taxon>
    </lineage>
</organism>
<evidence type="ECO:0000313" key="2">
    <source>
        <dbReference type="EMBL" id="KKN60171.1"/>
    </source>
</evidence>
<keyword evidence="1" id="KW-1133">Transmembrane helix</keyword>
<comment type="caution">
    <text evidence="2">The sequence shown here is derived from an EMBL/GenBank/DDBJ whole genome shotgun (WGS) entry which is preliminary data.</text>
</comment>
<dbReference type="AlphaFoldDB" id="A0A0F9UG07"/>
<protein>
    <submittedName>
        <fullName evidence="2">Uncharacterized protein</fullName>
    </submittedName>
</protein>
<accession>A0A0F9UG07</accession>
<proteinExistence type="predicted"/>
<feature type="transmembrane region" description="Helical" evidence="1">
    <location>
        <begin position="6"/>
        <end position="26"/>
    </location>
</feature>
<keyword evidence="1" id="KW-0472">Membrane</keyword>
<sequence length="76" mass="8612">MSREGWGLAFAFILVMVFLFGSTIYLKIKFDNECKDNYFGEYNKTKIFSTEVAGKTGCCVITDRGYLCVERDGDGK</sequence>
<name>A0A0F9UG07_9ZZZZ</name>
<keyword evidence="1" id="KW-0812">Transmembrane</keyword>
<evidence type="ECO:0000256" key="1">
    <source>
        <dbReference type="SAM" id="Phobius"/>
    </source>
</evidence>
<dbReference type="EMBL" id="LAZR01000703">
    <property type="protein sequence ID" value="KKN60171.1"/>
    <property type="molecule type" value="Genomic_DNA"/>
</dbReference>